<dbReference type="Pfam" id="PF00408">
    <property type="entry name" value="PGM_PMM_IV"/>
    <property type="match status" value="1"/>
</dbReference>
<keyword evidence="4" id="KW-0479">Metal-binding</keyword>
<evidence type="ECO:0000256" key="5">
    <source>
        <dbReference type="ARBA" id="ARBA00022842"/>
    </source>
</evidence>
<keyword evidence="5" id="KW-0460">Magnesium</keyword>
<dbReference type="InterPro" id="IPR005846">
    <property type="entry name" value="A-D-PHexomutase_a/b/a-III"/>
</dbReference>
<dbReference type="Pfam" id="PF02880">
    <property type="entry name" value="PGM_PMM_III"/>
    <property type="match status" value="1"/>
</dbReference>
<evidence type="ECO:0000256" key="1">
    <source>
        <dbReference type="ARBA" id="ARBA00001946"/>
    </source>
</evidence>
<dbReference type="eggNOG" id="arCOG00767">
    <property type="taxonomic scope" value="Archaea"/>
</dbReference>
<dbReference type="Pfam" id="PF02878">
    <property type="entry name" value="PGM_PMM_I"/>
    <property type="match status" value="1"/>
</dbReference>
<feature type="domain" description="Alpha-D-phosphohexomutase alpha/beta/alpha" evidence="8">
    <location>
        <begin position="2"/>
        <end position="128"/>
    </location>
</feature>
<evidence type="ECO:0000256" key="6">
    <source>
        <dbReference type="ARBA" id="ARBA00023235"/>
    </source>
</evidence>
<feature type="domain" description="Alpha-D-phosphohexomutase alpha/beta/alpha" evidence="9">
    <location>
        <begin position="164"/>
        <end position="248"/>
    </location>
</feature>
<dbReference type="InterPro" id="IPR005844">
    <property type="entry name" value="A-D-PHexomutase_a/b/a-I"/>
</dbReference>
<accession>A0A1X4HAY8</accession>
<evidence type="ECO:0000259" key="7">
    <source>
        <dbReference type="Pfam" id="PF00408"/>
    </source>
</evidence>
<dbReference type="AlphaFoldDB" id="A0A1X4HAY8"/>
<dbReference type="EMBL" id="NEDJ01000004">
    <property type="protein sequence ID" value="OSP10565.1"/>
    <property type="molecule type" value="Genomic_DNA"/>
</dbReference>
<comment type="caution">
    <text evidence="11">The sequence shown here is derived from an EMBL/GenBank/DDBJ whole genome shotgun (WGS) entry which is preliminary data.</text>
</comment>
<gene>
    <name evidence="11" type="ORF">B9H04_02200</name>
</gene>
<evidence type="ECO:0000256" key="3">
    <source>
        <dbReference type="ARBA" id="ARBA00022553"/>
    </source>
</evidence>
<dbReference type="CDD" id="cd03087">
    <property type="entry name" value="PGM_like1"/>
    <property type="match status" value="1"/>
</dbReference>
<reference evidence="11 12" key="1">
    <citation type="submission" date="2017-04" db="EMBL/GenBank/DDBJ databases">
        <title>MLSA of the genus Halorubrum.</title>
        <authorList>
            <person name="De La Haba R."/>
            <person name="Sanchez-Porro C."/>
            <person name="Infante-Dominguez C."/>
            <person name="Ventosa A."/>
        </authorList>
    </citation>
    <scope>NUCLEOTIDE SEQUENCE [LARGE SCALE GENOMIC DNA]</scope>
    <source>
        <strain evidence="11 12">DSM 17463</strain>
    </source>
</reference>
<feature type="domain" description="Alpha-D-phosphohexomutase C-terminal" evidence="7">
    <location>
        <begin position="375"/>
        <end position="432"/>
    </location>
</feature>
<keyword evidence="3" id="KW-0597">Phosphoprotein</keyword>
<dbReference type="InterPro" id="IPR036900">
    <property type="entry name" value="A-D-PHexomutase_C_sf"/>
</dbReference>
<dbReference type="InterPro" id="IPR024086">
    <property type="entry name" value="GlmM_arc-type"/>
</dbReference>
<evidence type="ECO:0000256" key="2">
    <source>
        <dbReference type="ARBA" id="ARBA00010231"/>
    </source>
</evidence>
<dbReference type="NCBIfam" id="TIGR03990">
    <property type="entry name" value="Arch_GlmM"/>
    <property type="match status" value="1"/>
</dbReference>
<dbReference type="GO" id="GO:0046872">
    <property type="term" value="F:metal ion binding"/>
    <property type="evidence" value="ECO:0007669"/>
    <property type="project" value="UniProtKB-KW"/>
</dbReference>
<protein>
    <submittedName>
        <fullName evidence="11">Phosphoglucosamine mutase</fullName>
    </submittedName>
</protein>
<dbReference type="PRINTS" id="PR00509">
    <property type="entry name" value="PGMPMM"/>
</dbReference>
<evidence type="ECO:0000259" key="9">
    <source>
        <dbReference type="Pfam" id="PF02879"/>
    </source>
</evidence>
<dbReference type="InterPro" id="IPR005843">
    <property type="entry name" value="A-D-PHexomutase_C"/>
</dbReference>
<dbReference type="Gene3D" id="3.30.310.50">
    <property type="entry name" value="Alpha-D-phosphohexomutase, C-terminal domain"/>
    <property type="match status" value="1"/>
</dbReference>
<keyword evidence="6" id="KW-0413">Isomerase</keyword>
<dbReference type="Proteomes" id="UP000193587">
    <property type="component" value="Unassembled WGS sequence"/>
</dbReference>
<dbReference type="GO" id="GO:0005975">
    <property type="term" value="P:carbohydrate metabolic process"/>
    <property type="evidence" value="ECO:0007669"/>
    <property type="project" value="InterPro"/>
</dbReference>
<dbReference type="Gene3D" id="3.40.120.10">
    <property type="entry name" value="Alpha-D-Glucose-1,6-Bisphosphate, subunit A, domain 3"/>
    <property type="match status" value="3"/>
</dbReference>
<evidence type="ECO:0000313" key="12">
    <source>
        <dbReference type="Proteomes" id="UP000193587"/>
    </source>
</evidence>
<organism evidence="11 12">
    <name type="scientific">Halorubrum ezzemoulense DSM 17463</name>
    <dbReference type="NCBI Taxonomy" id="1121945"/>
    <lineage>
        <taxon>Archaea</taxon>
        <taxon>Methanobacteriati</taxon>
        <taxon>Methanobacteriota</taxon>
        <taxon>Stenosarchaea group</taxon>
        <taxon>Halobacteria</taxon>
        <taxon>Halobacteriales</taxon>
        <taxon>Haloferacaceae</taxon>
        <taxon>Halorubrum</taxon>
    </lineage>
</organism>
<dbReference type="InterPro" id="IPR005845">
    <property type="entry name" value="A-D-PHexomutase_a/b/a-II"/>
</dbReference>
<dbReference type="STRING" id="1121945.GCA_000421805_00414"/>
<dbReference type="GO" id="GO:0008966">
    <property type="term" value="F:phosphoglucosamine mutase activity"/>
    <property type="evidence" value="ECO:0007669"/>
    <property type="project" value="InterPro"/>
</dbReference>
<dbReference type="SUPFAM" id="SSF55957">
    <property type="entry name" value="Phosphoglucomutase, C-terminal domain"/>
    <property type="match status" value="1"/>
</dbReference>
<dbReference type="SUPFAM" id="SSF53738">
    <property type="entry name" value="Phosphoglucomutase, first 3 domains"/>
    <property type="match status" value="3"/>
</dbReference>
<evidence type="ECO:0000256" key="4">
    <source>
        <dbReference type="ARBA" id="ARBA00022723"/>
    </source>
</evidence>
<dbReference type="InterPro" id="IPR005841">
    <property type="entry name" value="Alpha-D-phosphohexomutase_SF"/>
</dbReference>
<name>A0A1X4HAY8_HALEZ</name>
<dbReference type="InterPro" id="IPR016055">
    <property type="entry name" value="A-D-PHexomutase_a/b/a-I/II/III"/>
</dbReference>
<dbReference type="PANTHER" id="PTHR43771">
    <property type="entry name" value="PHOSPHOMANNOMUTASE"/>
    <property type="match status" value="1"/>
</dbReference>
<dbReference type="Pfam" id="PF02879">
    <property type="entry name" value="PGM_PMM_II"/>
    <property type="match status" value="1"/>
</dbReference>
<evidence type="ECO:0000259" key="10">
    <source>
        <dbReference type="Pfam" id="PF02880"/>
    </source>
</evidence>
<evidence type="ECO:0000259" key="8">
    <source>
        <dbReference type="Pfam" id="PF02878"/>
    </source>
</evidence>
<evidence type="ECO:0000313" key="11">
    <source>
        <dbReference type="EMBL" id="OSP10565.1"/>
    </source>
</evidence>
<comment type="similarity">
    <text evidence="2">Belongs to the phosphohexose mutase family.</text>
</comment>
<dbReference type="RefSeq" id="WP_085682406.1">
    <property type="nucleotide sequence ID" value="NZ_NEDJ01000004.1"/>
</dbReference>
<sequence>MFGTSGVRGPVGDEVTAALALDVGRALATDGAETVVIGRDARDSGAMLTRALAAGLTECGSDVIDVGVEATPTVARAVAREGANAGAVVTASHNPAPDNGIKLWTASGRAFDEDRNDRVAEIIGTEAFDLAGHDGIGTVETRDAVAGGDARRRHERALRETVPLPDDLSVVVDLGNGVGRVTADALHAAGCDVETLNGQRDGRFPGRPSEPTAANCETACEVVAATDADLGLVHDGDADRLMAVDERGRFVAGDALLALFARREAGAGDRVAVPVDTSLLVADALSEVDAAVTYTPVGDAYVAAEAAKPGVAFGGEPSGAWIWPDRTLCPDGPLAACILTALVGAEGSLAALVDGLPEYPIRRDSVRTGRKSETVERVGEAAAAEYDDVSTLDGVRVETDAGWFLVRASGTEPLVRITAEARDEADADALFETARGLIDRADARLD</sequence>
<comment type="cofactor">
    <cofactor evidence="1">
        <name>Mg(2+)</name>
        <dbReference type="ChEBI" id="CHEBI:18420"/>
    </cofactor>
</comment>
<dbReference type="PANTHER" id="PTHR43771:SF1">
    <property type="entry name" value="PHOSPHOMANNOMUTASE"/>
    <property type="match status" value="1"/>
</dbReference>
<proteinExistence type="inferred from homology"/>
<feature type="domain" description="Alpha-D-phosphohexomutase alpha/beta/alpha" evidence="10">
    <location>
        <begin position="253"/>
        <end position="356"/>
    </location>
</feature>